<dbReference type="Pfam" id="PF12146">
    <property type="entry name" value="Hydrolase_4"/>
    <property type="match status" value="1"/>
</dbReference>
<comment type="caution">
    <text evidence="4">The sequence shown here is derived from an EMBL/GenBank/DDBJ whole genome shotgun (WGS) entry which is preliminary data.</text>
</comment>
<name>A0A839V225_9PROT</name>
<gene>
    <name evidence="4" type="ORF">FHR90_001402</name>
</gene>
<keyword evidence="2" id="KW-0732">Signal</keyword>
<dbReference type="InterPro" id="IPR022742">
    <property type="entry name" value="Hydrolase_4"/>
</dbReference>
<dbReference type="EMBL" id="JACHXV010000004">
    <property type="protein sequence ID" value="MBB3173579.1"/>
    <property type="molecule type" value="Genomic_DNA"/>
</dbReference>
<feature type="signal peptide" evidence="2">
    <location>
        <begin position="1"/>
        <end position="16"/>
    </location>
</feature>
<evidence type="ECO:0000313" key="4">
    <source>
        <dbReference type="EMBL" id="MBB3173579.1"/>
    </source>
</evidence>
<dbReference type="InterPro" id="IPR029058">
    <property type="entry name" value="AB_hydrolase_fold"/>
</dbReference>
<reference evidence="4 5" key="1">
    <citation type="submission" date="2020-08" db="EMBL/GenBank/DDBJ databases">
        <title>Genomic Encyclopedia of Type Strains, Phase III (KMG-III): the genomes of soil and plant-associated and newly described type strains.</title>
        <authorList>
            <person name="Whitman W."/>
        </authorList>
    </citation>
    <scope>NUCLEOTIDE SEQUENCE [LARGE SCALE GENOMIC DNA]</scope>
    <source>
        <strain evidence="4 5">CECT 8088</strain>
    </source>
</reference>
<dbReference type="InterPro" id="IPR051044">
    <property type="entry name" value="MAG_DAG_Lipase"/>
</dbReference>
<dbReference type="InterPro" id="IPR000073">
    <property type="entry name" value="AB_hydrolase_1"/>
</dbReference>
<proteinExistence type="predicted"/>
<dbReference type="Proteomes" id="UP000557688">
    <property type="component" value="Unassembled WGS sequence"/>
</dbReference>
<dbReference type="PRINTS" id="PR00111">
    <property type="entry name" value="ABHYDROLASE"/>
</dbReference>
<dbReference type="PROSITE" id="PS51257">
    <property type="entry name" value="PROKAR_LIPOPROTEIN"/>
    <property type="match status" value="1"/>
</dbReference>
<feature type="chain" id="PRO_5032917011" evidence="2">
    <location>
        <begin position="17"/>
        <end position="372"/>
    </location>
</feature>
<dbReference type="RefSeq" id="WP_183274964.1">
    <property type="nucleotide sequence ID" value="NZ_JACHXV010000004.1"/>
</dbReference>
<dbReference type="PANTHER" id="PTHR11614">
    <property type="entry name" value="PHOSPHOLIPASE-RELATED"/>
    <property type="match status" value="1"/>
</dbReference>
<dbReference type="SUPFAM" id="SSF53474">
    <property type="entry name" value="alpha/beta-Hydrolases"/>
    <property type="match status" value="1"/>
</dbReference>
<accession>A0A839V225</accession>
<organism evidence="4 5">
    <name type="scientific">Endobacter medicaginis</name>
    <dbReference type="NCBI Taxonomy" id="1181271"/>
    <lineage>
        <taxon>Bacteria</taxon>
        <taxon>Pseudomonadati</taxon>
        <taxon>Pseudomonadota</taxon>
        <taxon>Alphaproteobacteria</taxon>
        <taxon>Acetobacterales</taxon>
        <taxon>Acetobacteraceae</taxon>
        <taxon>Endobacter</taxon>
    </lineage>
</organism>
<evidence type="ECO:0000259" key="3">
    <source>
        <dbReference type="Pfam" id="PF12146"/>
    </source>
</evidence>
<feature type="region of interest" description="Disordered" evidence="1">
    <location>
        <begin position="346"/>
        <end position="372"/>
    </location>
</feature>
<dbReference type="GO" id="GO:0016787">
    <property type="term" value="F:hydrolase activity"/>
    <property type="evidence" value="ECO:0007669"/>
    <property type="project" value="UniProtKB-KW"/>
</dbReference>
<feature type="domain" description="Serine aminopeptidase S33" evidence="3">
    <location>
        <begin position="66"/>
        <end position="297"/>
    </location>
</feature>
<evidence type="ECO:0000256" key="2">
    <source>
        <dbReference type="SAM" id="SignalP"/>
    </source>
</evidence>
<evidence type="ECO:0000256" key="1">
    <source>
        <dbReference type="SAM" id="MobiDB-lite"/>
    </source>
</evidence>
<evidence type="ECO:0000313" key="5">
    <source>
        <dbReference type="Proteomes" id="UP000557688"/>
    </source>
</evidence>
<dbReference type="AlphaFoldDB" id="A0A839V225"/>
<feature type="compositionally biased region" description="Basic and acidic residues" evidence="1">
    <location>
        <begin position="358"/>
        <end position="372"/>
    </location>
</feature>
<sequence>MIRALFALTLSSLALSACQSPPERTLTAAERGVPAAYLQPGPVDLTLPGADGAALPTRVWRASGTQHGVILALHGFTDSRDGWQFAAPGFVRAGYTVYAPDQRGFGAAPGRGRWPGTDALIADARAMIAAVAAREPGQRLFVMGESMGGGEVQILAADPPPGVAGFIALAPGVWTSGQMGIGLTVPLALANTFAPDWKPDPHRYGVERVVTDNCNALLRLSYDPLTLHGAPVVDLHGVVELMNRAAAAAPRVRAPLLVAYGAHDRLVPPEAMRANWAALPDWVRRAYYPSGYHLLPDDLNRQAVIGDVVSWMEAPGNALPSGADVYASTFPTVSAGQDASVPLWSRLGNLPGRGGPRAKPEPCRYDPARDAQ</sequence>
<keyword evidence="5" id="KW-1185">Reference proteome</keyword>
<keyword evidence="4" id="KW-0378">Hydrolase</keyword>
<dbReference type="Gene3D" id="3.40.50.1820">
    <property type="entry name" value="alpha/beta hydrolase"/>
    <property type="match status" value="1"/>
</dbReference>
<protein>
    <submittedName>
        <fullName evidence="4">Alpha-beta hydrolase superfamily lysophospholipase</fullName>
    </submittedName>
</protein>